<gene>
    <name evidence="1" type="ORF">ARMGADRAFT_1039459</name>
</gene>
<proteinExistence type="predicted"/>
<reference evidence="2" key="1">
    <citation type="journal article" date="2017" name="Nat. Ecol. Evol.">
        <title>Genome expansion and lineage-specific genetic innovations in the forest pathogenic fungi Armillaria.</title>
        <authorList>
            <person name="Sipos G."/>
            <person name="Prasanna A.N."/>
            <person name="Walter M.C."/>
            <person name="O'Connor E."/>
            <person name="Balint B."/>
            <person name="Krizsan K."/>
            <person name="Kiss B."/>
            <person name="Hess J."/>
            <person name="Varga T."/>
            <person name="Slot J."/>
            <person name="Riley R."/>
            <person name="Boka B."/>
            <person name="Rigling D."/>
            <person name="Barry K."/>
            <person name="Lee J."/>
            <person name="Mihaltcheva S."/>
            <person name="LaButti K."/>
            <person name="Lipzen A."/>
            <person name="Waldron R."/>
            <person name="Moloney N.M."/>
            <person name="Sperisen C."/>
            <person name="Kredics L."/>
            <person name="Vagvoelgyi C."/>
            <person name="Patrignani A."/>
            <person name="Fitzpatrick D."/>
            <person name="Nagy I."/>
            <person name="Doyle S."/>
            <person name="Anderson J.B."/>
            <person name="Grigoriev I.V."/>
            <person name="Gueldener U."/>
            <person name="Muensterkoetter M."/>
            <person name="Nagy L.G."/>
        </authorList>
    </citation>
    <scope>NUCLEOTIDE SEQUENCE [LARGE SCALE GENOMIC DNA]</scope>
    <source>
        <strain evidence="2">Ar21-2</strain>
    </source>
</reference>
<dbReference type="EMBL" id="KZ293732">
    <property type="protein sequence ID" value="PBK81308.1"/>
    <property type="molecule type" value="Genomic_DNA"/>
</dbReference>
<evidence type="ECO:0000313" key="2">
    <source>
        <dbReference type="Proteomes" id="UP000217790"/>
    </source>
</evidence>
<keyword evidence="2" id="KW-1185">Reference proteome</keyword>
<dbReference type="Proteomes" id="UP000217790">
    <property type="component" value="Unassembled WGS sequence"/>
</dbReference>
<dbReference type="STRING" id="47427.A0A2H3CSA8"/>
<dbReference type="OrthoDB" id="288942at2759"/>
<accession>A0A2H3CSA8</accession>
<dbReference type="AlphaFoldDB" id="A0A2H3CSA8"/>
<name>A0A2H3CSA8_ARMGA</name>
<organism evidence="1 2">
    <name type="scientific">Armillaria gallica</name>
    <name type="common">Bulbous honey fungus</name>
    <name type="synonym">Armillaria bulbosa</name>
    <dbReference type="NCBI Taxonomy" id="47427"/>
    <lineage>
        <taxon>Eukaryota</taxon>
        <taxon>Fungi</taxon>
        <taxon>Dikarya</taxon>
        <taxon>Basidiomycota</taxon>
        <taxon>Agaricomycotina</taxon>
        <taxon>Agaricomycetes</taxon>
        <taxon>Agaricomycetidae</taxon>
        <taxon>Agaricales</taxon>
        <taxon>Marasmiineae</taxon>
        <taxon>Physalacriaceae</taxon>
        <taxon>Armillaria</taxon>
    </lineage>
</organism>
<sequence>MLPRVQAAHLQTTSPLFSVIPPKIHNLIFWLALHGYPDRTRGYYPGNAFYYHPGYEHDRHIDTVLLLTCRRIYNETHLLPVIENEHYLLEGRFPGSCAITEMHLRKLKIMIRESRWWFELNQSLVLKDKWTNNIRLLKCLEEFEMELEMIERDKGQMLTIAQRISDWKIELWDGRVLSTDGHSFVHD</sequence>
<protein>
    <submittedName>
        <fullName evidence="1">Uncharacterized protein</fullName>
    </submittedName>
</protein>
<dbReference type="InParanoid" id="A0A2H3CSA8"/>
<evidence type="ECO:0000313" key="1">
    <source>
        <dbReference type="EMBL" id="PBK81308.1"/>
    </source>
</evidence>